<protein>
    <recommendedName>
        <fullName evidence="2">DUF6535 domain-containing protein</fullName>
    </recommendedName>
</protein>
<feature type="transmembrane region" description="Helical" evidence="1">
    <location>
        <begin position="147"/>
        <end position="167"/>
    </location>
</feature>
<dbReference type="OrthoDB" id="2743553at2759"/>
<accession>A0A2G8SBC4</accession>
<dbReference type="Proteomes" id="UP000230002">
    <property type="component" value="Unassembled WGS sequence"/>
</dbReference>
<dbReference type="AlphaFoldDB" id="A0A2G8SBC4"/>
<gene>
    <name evidence="3" type="ORF">GSI_05726</name>
</gene>
<dbReference type="EMBL" id="AYKW01000012">
    <property type="protein sequence ID" value="PIL31032.1"/>
    <property type="molecule type" value="Genomic_DNA"/>
</dbReference>
<name>A0A2G8SBC4_9APHY</name>
<organism evidence="3 4">
    <name type="scientific">Ganoderma sinense ZZ0214-1</name>
    <dbReference type="NCBI Taxonomy" id="1077348"/>
    <lineage>
        <taxon>Eukaryota</taxon>
        <taxon>Fungi</taxon>
        <taxon>Dikarya</taxon>
        <taxon>Basidiomycota</taxon>
        <taxon>Agaricomycotina</taxon>
        <taxon>Agaricomycetes</taxon>
        <taxon>Polyporales</taxon>
        <taxon>Polyporaceae</taxon>
        <taxon>Ganoderma</taxon>
    </lineage>
</organism>
<feature type="transmembrane region" description="Helical" evidence="1">
    <location>
        <begin position="109"/>
        <end position="135"/>
    </location>
</feature>
<comment type="caution">
    <text evidence="3">The sequence shown here is derived from an EMBL/GenBank/DDBJ whole genome shotgun (WGS) entry which is preliminary data.</text>
</comment>
<sequence length="437" mass="48654">MDKELDAFLTFLDNSQLAVDIFRTISHQIANQHTLPIVDMPHFRISGFDVVLNSLLDASLLTSVTASGLSLWVKQWLREYLFDSEPALGPRTRALVRLYRHHGLRTWKVAAIVASISILLQLSVLLFSVGVVMLAYKLDVALARVLLALNVLWWAATWATALAPTFFPSSPYKSPFARMIFALAYYVRRIGGSLSRLLGACRRDRTSPGSRTSGRAGTLPFRTLEERELDVISNDSDSNSDRRSRLELEALTFANVVFRGSERLAAINACFREVEGKEEALDCIARILREQYGVDEEDSYDQWTHVADALCKHYKDHEKAIHEELDGFLSFSGIFSAVVTLFVGQSVTWLQPDNSQVSVDILRTISKQIANQTTTPIADSDVQPSNTPSRSFTVTDMLSNGFANTFLTSRLPLTIALSFNYTGTVPYKGGKSTKSAL</sequence>
<evidence type="ECO:0000313" key="4">
    <source>
        <dbReference type="Proteomes" id="UP000230002"/>
    </source>
</evidence>
<keyword evidence="1" id="KW-0472">Membrane</keyword>
<evidence type="ECO:0000259" key="2">
    <source>
        <dbReference type="Pfam" id="PF20153"/>
    </source>
</evidence>
<evidence type="ECO:0000256" key="1">
    <source>
        <dbReference type="SAM" id="Phobius"/>
    </source>
</evidence>
<feature type="domain" description="DUF6535" evidence="2">
    <location>
        <begin position="13"/>
        <end position="135"/>
    </location>
</feature>
<reference evidence="3 4" key="1">
    <citation type="journal article" date="2015" name="Sci. Rep.">
        <title>Chromosome-level genome map provides insights into diverse defense mechanisms in the medicinal fungus Ganoderma sinense.</title>
        <authorList>
            <person name="Zhu Y."/>
            <person name="Xu J."/>
            <person name="Sun C."/>
            <person name="Zhou S."/>
            <person name="Xu H."/>
            <person name="Nelson D.R."/>
            <person name="Qian J."/>
            <person name="Song J."/>
            <person name="Luo H."/>
            <person name="Xiang L."/>
            <person name="Li Y."/>
            <person name="Xu Z."/>
            <person name="Ji A."/>
            <person name="Wang L."/>
            <person name="Lu S."/>
            <person name="Hayward A."/>
            <person name="Sun W."/>
            <person name="Li X."/>
            <person name="Schwartz D.C."/>
            <person name="Wang Y."/>
            <person name="Chen S."/>
        </authorList>
    </citation>
    <scope>NUCLEOTIDE SEQUENCE [LARGE SCALE GENOMIC DNA]</scope>
    <source>
        <strain evidence="3 4">ZZ0214-1</strain>
    </source>
</reference>
<evidence type="ECO:0000313" key="3">
    <source>
        <dbReference type="EMBL" id="PIL31032.1"/>
    </source>
</evidence>
<keyword evidence="1" id="KW-0812">Transmembrane</keyword>
<dbReference type="Pfam" id="PF20153">
    <property type="entry name" value="DUF6535"/>
    <property type="match status" value="2"/>
</dbReference>
<keyword evidence="4" id="KW-1185">Reference proteome</keyword>
<feature type="domain" description="DUF6535" evidence="2">
    <location>
        <begin position="303"/>
        <end position="394"/>
    </location>
</feature>
<dbReference type="InterPro" id="IPR045338">
    <property type="entry name" value="DUF6535"/>
</dbReference>
<proteinExistence type="predicted"/>
<keyword evidence="1" id="KW-1133">Transmembrane helix</keyword>
<dbReference type="STRING" id="1077348.A0A2G8SBC4"/>